<feature type="domain" description="Glucose/Sorbosone dehydrogenase" evidence="2">
    <location>
        <begin position="47"/>
        <end position="374"/>
    </location>
</feature>
<keyword evidence="4" id="KW-1185">Reference proteome</keyword>
<feature type="signal peptide" evidence="1">
    <location>
        <begin position="1"/>
        <end position="27"/>
    </location>
</feature>
<organism evidence="3 4">
    <name type="scientific">Jiella mangrovi</name>
    <dbReference type="NCBI Taxonomy" id="2821407"/>
    <lineage>
        <taxon>Bacteria</taxon>
        <taxon>Pseudomonadati</taxon>
        <taxon>Pseudomonadota</taxon>
        <taxon>Alphaproteobacteria</taxon>
        <taxon>Hyphomicrobiales</taxon>
        <taxon>Aurantimonadaceae</taxon>
        <taxon>Jiella</taxon>
    </lineage>
</organism>
<evidence type="ECO:0000313" key="3">
    <source>
        <dbReference type="EMBL" id="MBP0615604.1"/>
    </source>
</evidence>
<dbReference type="PANTHER" id="PTHR19328">
    <property type="entry name" value="HEDGEHOG-INTERACTING PROTEIN"/>
    <property type="match status" value="1"/>
</dbReference>
<dbReference type="SUPFAM" id="SSF50952">
    <property type="entry name" value="Soluble quinoprotein glucose dehydrogenase"/>
    <property type="match status" value="1"/>
</dbReference>
<evidence type="ECO:0000259" key="2">
    <source>
        <dbReference type="Pfam" id="PF07995"/>
    </source>
</evidence>
<evidence type="ECO:0000313" key="4">
    <source>
        <dbReference type="Proteomes" id="UP000678276"/>
    </source>
</evidence>
<dbReference type="Proteomes" id="UP000678276">
    <property type="component" value="Unassembled WGS sequence"/>
</dbReference>
<name>A0ABS4BHR9_9HYPH</name>
<proteinExistence type="predicted"/>
<dbReference type="InterPro" id="IPR011042">
    <property type="entry name" value="6-blade_b-propeller_TolB-like"/>
</dbReference>
<comment type="caution">
    <text evidence="3">The sequence shown here is derived from an EMBL/GenBank/DDBJ whole genome shotgun (WGS) entry which is preliminary data.</text>
</comment>
<keyword evidence="1" id="KW-0732">Signal</keyword>
<dbReference type="InterPro" id="IPR012938">
    <property type="entry name" value="Glc/Sorbosone_DH"/>
</dbReference>
<dbReference type="Pfam" id="PF07995">
    <property type="entry name" value="GSDH"/>
    <property type="match status" value="1"/>
</dbReference>
<dbReference type="EMBL" id="JAGJCF010000004">
    <property type="protein sequence ID" value="MBP0615604.1"/>
    <property type="molecule type" value="Genomic_DNA"/>
</dbReference>
<dbReference type="RefSeq" id="WP_209594011.1">
    <property type="nucleotide sequence ID" value="NZ_JAGJCF010000004.1"/>
</dbReference>
<dbReference type="InterPro" id="IPR011041">
    <property type="entry name" value="Quinoprot_gluc/sorb_DH_b-prop"/>
</dbReference>
<dbReference type="PANTHER" id="PTHR19328:SF75">
    <property type="entry name" value="ALDOSE SUGAR DEHYDROGENASE YLII"/>
    <property type="match status" value="1"/>
</dbReference>
<protein>
    <submittedName>
        <fullName evidence="3">PQQ-dependent sugar dehydrogenase</fullName>
    </submittedName>
</protein>
<reference evidence="3 4" key="1">
    <citation type="submission" date="2021-04" db="EMBL/GenBank/DDBJ databases">
        <title>Whole genome sequence of Jiella sp. KSK16Y-1.</title>
        <authorList>
            <person name="Tuo L."/>
        </authorList>
    </citation>
    <scope>NUCLEOTIDE SEQUENCE [LARGE SCALE GENOMIC DNA]</scope>
    <source>
        <strain evidence="3 4">KSK16Y-1</strain>
    </source>
</reference>
<dbReference type="Gene3D" id="2.120.10.30">
    <property type="entry name" value="TolB, C-terminal domain"/>
    <property type="match status" value="1"/>
</dbReference>
<sequence length="382" mass="40715">MLTSQTFGKIAGAPLFGALLFTVPAAAQTTVESDKGSTIRVQPVATFDEPWAMTFMPDGSMLVTEKAGTLMHVSADGSEKTPVAGVPAVAYGGQGGLGDVVLHPDFAENGFVYLSFAEEGEGGQGAAIARAKLVTAGDRPTLEGVKVVWRQVPKVSGMGHYSHRIAFSPDGKMFVTSGERQEKTPAQAMDTNLGKVLRLEDDGTAASDNPWQDDGEIAKQFWTIGNRNMLGIDFAADGKLWVHEMGPKGGDELNLIEKGENYGWPVVSNGVNYSGSPIPDHDTRPEFNKPEISWTPVIAPAGFVIYDGEMFPDFKGDGLIGGLKSQALVHVSFDGSTAREVERFDMGNRIREVEQGPDGALWLLEDGSGGRLLKLTPEGADG</sequence>
<gene>
    <name evidence="3" type="ORF">J6595_08435</name>
</gene>
<feature type="chain" id="PRO_5045284570" evidence="1">
    <location>
        <begin position="28"/>
        <end position="382"/>
    </location>
</feature>
<accession>A0ABS4BHR9</accession>
<evidence type="ECO:0000256" key="1">
    <source>
        <dbReference type="SAM" id="SignalP"/>
    </source>
</evidence>